<dbReference type="InterPro" id="IPR004871">
    <property type="entry name" value="RSE1/DDB1/CPSF1_C"/>
</dbReference>
<name>A0A139A889_GONPJ</name>
<dbReference type="AlphaFoldDB" id="A0A139A889"/>
<proteinExistence type="predicted"/>
<evidence type="ECO:0000256" key="2">
    <source>
        <dbReference type="ARBA" id="ARBA00023242"/>
    </source>
</evidence>
<evidence type="ECO:0000259" key="6">
    <source>
        <dbReference type="Pfam" id="PF23726"/>
    </source>
</evidence>
<evidence type="ECO:0008006" key="9">
    <source>
        <dbReference type="Google" id="ProtNLM"/>
    </source>
</evidence>
<feature type="domain" description="RSE1/DDB1/CPSF1 first beta-propeller" evidence="5">
    <location>
        <begin position="69"/>
        <end position="431"/>
    </location>
</feature>
<dbReference type="OrthoDB" id="433457at2759"/>
<accession>A0A139A889</accession>
<dbReference type="GO" id="GO:0005634">
    <property type="term" value="C:nucleus"/>
    <property type="evidence" value="ECO:0007669"/>
    <property type="project" value="UniProtKB-SubCell"/>
</dbReference>
<evidence type="ECO:0000256" key="1">
    <source>
        <dbReference type="ARBA" id="ARBA00004123"/>
    </source>
</evidence>
<dbReference type="OMA" id="HQDFLMR"/>
<dbReference type="InterPro" id="IPR015943">
    <property type="entry name" value="WD40/YVTN_repeat-like_dom_sf"/>
</dbReference>
<evidence type="ECO:0000256" key="3">
    <source>
        <dbReference type="SAM" id="MobiDB-lite"/>
    </source>
</evidence>
<dbReference type="Pfam" id="PF23726">
    <property type="entry name" value="Beta-prop_RSE1_2nd"/>
    <property type="match status" value="1"/>
</dbReference>
<dbReference type="InterPro" id="IPR018846">
    <property type="entry name" value="Beta-prop_RSE1/DDB1/CPSF1_1st"/>
</dbReference>
<feature type="domain" description="RSE1/DDB1/CPSF1 second beta-propeller" evidence="6">
    <location>
        <begin position="497"/>
        <end position="808"/>
    </location>
</feature>
<evidence type="ECO:0000259" key="5">
    <source>
        <dbReference type="Pfam" id="PF10433"/>
    </source>
</evidence>
<protein>
    <recommendedName>
        <fullName evidence="9">DNA damage-binding protein 1</fullName>
    </recommendedName>
</protein>
<dbReference type="SUPFAM" id="SSF50978">
    <property type="entry name" value="WD40 repeat-like"/>
    <property type="match status" value="1"/>
</dbReference>
<dbReference type="STRING" id="1344416.A0A139A889"/>
<evidence type="ECO:0000313" key="7">
    <source>
        <dbReference type="EMBL" id="KXS13000.1"/>
    </source>
</evidence>
<evidence type="ECO:0000259" key="4">
    <source>
        <dbReference type="Pfam" id="PF03178"/>
    </source>
</evidence>
<dbReference type="Gene3D" id="2.130.10.10">
    <property type="entry name" value="YVTN repeat-like/Quinoprotein amine dehydrogenase"/>
    <property type="match status" value="3"/>
</dbReference>
<feature type="region of interest" description="Disordered" evidence="3">
    <location>
        <begin position="738"/>
        <end position="760"/>
    </location>
</feature>
<dbReference type="GO" id="GO:0003676">
    <property type="term" value="F:nucleic acid binding"/>
    <property type="evidence" value="ECO:0007669"/>
    <property type="project" value="InterPro"/>
</dbReference>
<reference evidence="7 8" key="1">
    <citation type="journal article" date="2015" name="Genome Biol. Evol.">
        <title>Phylogenomic analyses indicate that early fungi evolved digesting cell walls of algal ancestors of land plants.</title>
        <authorList>
            <person name="Chang Y."/>
            <person name="Wang S."/>
            <person name="Sekimoto S."/>
            <person name="Aerts A.L."/>
            <person name="Choi C."/>
            <person name="Clum A."/>
            <person name="LaButti K.M."/>
            <person name="Lindquist E.A."/>
            <person name="Yee Ngan C."/>
            <person name="Ohm R.A."/>
            <person name="Salamov A.A."/>
            <person name="Grigoriev I.V."/>
            <person name="Spatafora J.W."/>
            <person name="Berbee M.L."/>
        </authorList>
    </citation>
    <scope>NUCLEOTIDE SEQUENCE [LARGE SCALE GENOMIC DNA]</scope>
    <source>
        <strain evidence="7 8">JEL478</strain>
    </source>
</reference>
<organism evidence="7 8">
    <name type="scientific">Gonapodya prolifera (strain JEL478)</name>
    <name type="common">Monoblepharis prolifera</name>
    <dbReference type="NCBI Taxonomy" id="1344416"/>
    <lineage>
        <taxon>Eukaryota</taxon>
        <taxon>Fungi</taxon>
        <taxon>Fungi incertae sedis</taxon>
        <taxon>Chytridiomycota</taxon>
        <taxon>Chytridiomycota incertae sedis</taxon>
        <taxon>Monoblepharidomycetes</taxon>
        <taxon>Monoblepharidales</taxon>
        <taxon>Gonapodyaceae</taxon>
        <taxon>Gonapodya</taxon>
    </lineage>
</organism>
<dbReference type="EMBL" id="KQ965783">
    <property type="protein sequence ID" value="KXS13000.1"/>
    <property type="molecule type" value="Genomic_DNA"/>
</dbReference>
<evidence type="ECO:0000313" key="8">
    <source>
        <dbReference type="Proteomes" id="UP000070544"/>
    </source>
</evidence>
<dbReference type="InterPro" id="IPR058543">
    <property type="entry name" value="Beta-prop_RSE1/DDB1/CPSF1_2nd"/>
</dbReference>
<feature type="domain" description="RSE1/DDB1/CPSF1 C-terminal" evidence="4">
    <location>
        <begin position="860"/>
        <end position="1175"/>
    </location>
</feature>
<dbReference type="Pfam" id="PF10433">
    <property type="entry name" value="Beta-prop_RSE1_1st"/>
    <property type="match status" value="1"/>
</dbReference>
<dbReference type="Gene3D" id="1.10.150.910">
    <property type="match status" value="1"/>
</dbReference>
<dbReference type="InterPro" id="IPR050358">
    <property type="entry name" value="RSE1/DDB1/CFT1"/>
</dbReference>
<sequence>MVSRHAEEDASAGVEAKGVRFAAFLTFSDARPRPLRLRRPFQHPLHPLHRPTTAQALNAYAVTAHHATSVGHAVRGHFTGPDTLNLLVAKGSRMEVYECAGAGDGIRLVHAANVFGRIAVMELFRPQSRSTDLLFLSTERYQYCVLSWDVFTSSFHTEVTGDASERTGRPTDAGQIGCVDPLARCVALHVYQGSVKIFAVANTEVQLRELGGRGASVGTSGMGVGAGANSTATSTRTPKLGDLSLPHVLRLDENSILSLCFLHVTDARTRPTLAVLYQDHKDARHLRTYSVNMAHLERDLEQGWKLDKVEPGAAVLVAVPGPVGGVLIIGEQTISYVDNSGRRVVSVPMEVTIVKAATHLASTPTSSRFLLADHYGSLTLLLLHINGEGIVNSMSLEPLGVTSSPTCLVHLNPDLVFVGSHFGDSQLLHLLTHPSTTAPPTDPPQLFDVLATYPSLSPIVDFTVVDLDGRGQGTVVACCGGFKDGSVRVVRNGVGVSEIAGVEVEGVRGVWSLREGFGAKYHTTLALSFAAETRFLLVDPSTSELSEHDPAALVSSSPSLLLATMAADCVLQVTPEAVVLADKDMAMKLAEWTPEGGAHITAAACSPTQVVVALAGGTVVYFTVPIGRPDLEFVSRRAMEQEVACVDVSPLREGEPAEFVAVGLWTDNSVRVLSVPGLVEVEREDVGGDVVPRSVVMAELEGVQYVMVGMGDGQLITYLIDPTGRLSSRRKVSLGSQPIRLSPFRPTPSSPPHVFASSDRPTIVHSSGRKLLFSPVDLRDVSSAAPFATPSFPAAVAVATEDRLVIGSVDEVTKVHVKSIPLGEMPRRIAHQEGSKTFGIATSRVVRDPTGTGAEEETGYFRIVDERSFEALDSLELDATELPTALTSLTFSGHTTPVYVLGTAFSDPTDEDEPSRGRILVLEVTEMKRVRVVAQAEVLGAVYCLEEMKGRVVAGVNSKVLMYRLSTGDDPVLIRVCAHHGHILALQLSVLGEVIAVADLMKSVSYLSYQLSGNPPTDTLVEVARDYGTNWMTAVGMVDANVAVGAESSYNMLAVRRVEDGTEDDRKRLVGVGEWHLGDMVNRFRPGSLVMNFPDSDSPGKPVLLFVTVNGTVGVIAILKPEVYTLLQKVEANINCILKPVGGFEHAYWRSFCNDQRVAESTGFIDGDIVERFLDLSPDQKEQVVEGKNGGLRLEVDVQTLMKLVEDLSRCCH</sequence>
<dbReference type="Proteomes" id="UP000070544">
    <property type="component" value="Unassembled WGS sequence"/>
</dbReference>
<comment type="subcellular location">
    <subcellularLocation>
        <location evidence="1">Nucleus</location>
    </subcellularLocation>
</comment>
<dbReference type="Pfam" id="PF03178">
    <property type="entry name" value="CPSF_A"/>
    <property type="match status" value="1"/>
</dbReference>
<dbReference type="PANTHER" id="PTHR10644">
    <property type="entry name" value="DNA REPAIR/RNA PROCESSING CPSF FAMILY"/>
    <property type="match status" value="1"/>
</dbReference>
<keyword evidence="2" id="KW-0539">Nucleus</keyword>
<dbReference type="InterPro" id="IPR036322">
    <property type="entry name" value="WD40_repeat_dom_sf"/>
</dbReference>
<keyword evidence="8" id="KW-1185">Reference proteome</keyword>
<gene>
    <name evidence="7" type="ORF">M427DRAFT_100883</name>
</gene>